<accession>A0A1Q8SNR0</accession>
<evidence type="ECO:0000256" key="6">
    <source>
        <dbReference type="SAM" id="Phobius"/>
    </source>
</evidence>
<evidence type="ECO:0000256" key="4">
    <source>
        <dbReference type="ARBA" id="ARBA00022989"/>
    </source>
</evidence>
<comment type="subcellular location">
    <subcellularLocation>
        <location evidence="1">Cell membrane</location>
        <topology evidence="1">Multi-pass membrane protein</topology>
    </subcellularLocation>
</comment>
<dbReference type="GO" id="GO:0015171">
    <property type="term" value="F:amino acid transmembrane transporter activity"/>
    <property type="evidence" value="ECO:0007669"/>
    <property type="project" value="TreeGrafter"/>
</dbReference>
<dbReference type="RefSeq" id="WP_075571218.1">
    <property type="nucleotide sequence ID" value="NZ_MSDO01000025.1"/>
</dbReference>
<dbReference type="STRING" id="404433.BTW07_16210"/>
<dbReference type="PANTHER" id="PTHR30086">
    <property type="entry name" value="ARGININE EXPORTER PROTEIN ARGO"/>
    <property type="match status" value="1"/>
</dbReference>
<protein>
    <submittedName>
        <fullName evidence="7">Threonine transporter</fullName>
    </submittedName>
</protein>
<organism evidence="7 8">
    <name type="scientific">Salinicola socius</name>
    <dbReference type="NCBI Taxonomy" id="404433"/>
    <lineage>
        <taxon>Bacteria</taxon>
        <taxon>Pseudomonadati</taxon>
        <taxon>Pseudomonadota</taxon>
        <taxon>Gammaproteobacteria</taxon>
        <taxon>Oceanospirillales</taxon>
        <taxon>Halomonadaceae</taxon>
        <taxon>Salinicola</taxon>
    </lineage>
</organism>
<reference evidence="7 8" key="1">
    <citation type="submission" date="2016-12" db="EMBL/GenBank/DDBJ databases">
        <title>Draft genome sequences of strains Salinicola socius SMB35, Salinicola sp. MH3R3-1 and Chromohalobacter sp. SMB17 from the Verkhnekamsk potash mining region of Russia.</title>
        <authorList>
            <person name="Mavrodi D.V."/>
            <person name="Olsson B.E."/>
            <person name="Korsakova E.S."/>
            <person name="Pyankova A."/>
            <person name="Mavrodi O.V."/>
            <person name="Plotnikova E.G."/>
        </authorList>
    </citation>
    <scope>NUCLEOTIDE SEQUENCE [LARGE SCALE GENOMIC DNA]</scope>
    <source>
        <strain evidence="7 8">SMB35</strain>
    </source>
</reference>
<keyword evidence="8" id="KW-1185">Reference proteome</keyword>
<dbReference type="EMBL" id="MSDO01000025">
    <property type="protein sequence ID" value="OLO03079.1"/>
    <property type="molecule type" value="Genomic_DNA"/>
</dbReference>
<evidence type="ECO:0000256" key="3">
    <source>
        <dbReference type="ARBA" id="ARBA00022692"/>
    </source>
</evidence>
<name>A0A1Q8SNR0_9GAMM</name>
<dbReference type="InterPro" id="IPR001123">
    <property type="entry name" value="LeuE-type"/>
</dbReference>
<dbReference type="PIRSF" id="PIRSF006324">
    <property type="entry name" value="LeuE"/>
    <property type="match status" value="1"/>
</dbReference>
<dbReference type="GO" id="GO:0005886">
    <property type="term" value="C:plasma membrane"/>
    <property type="evidence" value="ECO:0007669"/>
    <property type="project" value="UniProtKB-SubCell"/>
</dbReference>
<dbReference type="Pfam" id="PF01810">
    <property type="entry name" value="LysE"/>
    <property type="match status" value="1"/>
</dbReference>
<feature type="transmembrane region" description="Helical" evidence="6">
    <location>
        <begin position="186"/>
        <end position="203"/>
    </location>
</feature>
<evidence type="ECO:0000256" key="2">
    <source>
        <dbReference type="ARBA" id="ARBA00022475"/>
    </source>
</evidence>
<feature type="transmembrane region" description="Helical" evidence="6">
    <location>
        <begin position="109"/>
        <end position="133"/>
    </location>
</feature>
<evidence type="ECO:0000256" key="5">
    <source>
        <dbReference type="ARBA" id="ARBA00023136"/>
    </source>
</evidence>
<feature type="transmembrane region" description="Helical" evidence="6">
    <location>
        <begin position="145"/>
        <end position="166"/>
    </location>
</feature>
<dbReference type="PANTHER" id="PTHR30086:SF20">
    <property type="entry name" value="ARGININE EXPORTER PROTEIN ARGO-RELATED"/>
    <property type="match status" value="1"/>
</dbReference>
<evidence type="ECO:0000313" key="8">
    <source>
        <dbReference type="Proteomes" id="UP000186878"/>
    </source>
</evidence>
<dbReference type="AlphaFoldDB" id="A0A1Q8SNR0"/>
<evidence type="ECO:0000256" key="1">
    <source>
        <dbReference type="ARBA" id="ARBA00004651"/>
    </source>
</evidence>
<sequence>MTPESAATYLLAIFLFAITPGPGVFALIATGMNAGFRGCLSLAVGMTLSDVLYLLLATFGLATLAEHWGEVFGVIRVLGALYLFYLGWKLWTSSTQDEEMPATGANGGALAGVTQGFLISASNPKVILFYIAFLPTFVDLDRLGGASLTLLVALTVVGLMSGLCLVAAGAARTRRIFRSSRAQRRLNRGAGSLMIGAGALLIAKS</sequence>
<dbReference type="Proteomes" id="UP000186878">
    <property type="component" value="Unassembled WGS sequence"/>
</dbReference>
<feature type="transmembrane region" description="Helical" evidence="6">
    <location>
        <begin position="40"/>
        <end position="65"/>
    </location>
</feature>
<keyword evidence="2" id="KW-1003">Cell membrane</keyword>
<dbReference type="OrthoDB" id="9804822at2"/>
<evidence type="ECO:0000313" key="7">
    <source>
        <dbReference type="EMBL" id="OLO03079.1"/>
    </source>
</evidence>
<feature type="transmembrane region" description="Helical" evidence="6">
    <location>
        <begin position="71"/>
        <end position="88"/>
    </location>
</feature>
<keyword evidence="4 6" id="KW-1133">Transmembrane helix</keyword>
<proteinExistence type="predicted"/>
<keyword evidence="5 6" id="KW-0472">Membrane</keyword>
<feature type="transmembrane region" description="Helical" evidence="6">
    <location>
        <begin position="6"/>
        <end position="28"/>
    </location>
</feature>
<comment type="caution">
    <text evidence="7">The sequence shown here is derived from an EMBL/GenBank/DDBJ whole genome shotgun (WGS) entry which is preliminary data.</text>
</comment>
<keyword evidence="3 6" id="KW-0812">Transmembrane</keyword>
<gene>
    <name evidence="7" type="ORF">BTW07_16210</name>
</gene>